<gene>
    <name evidence="1" type="ordered locus">PYCH_03750</name>
</gene>
<evidence type="ECO:0000313" key="2">
    <source>
        <dbReference type="Proteomes" id="UP000008386"/>
    </source>
</evidence>
<keyword evidence="2" id="KW-1185">Reference proteome</keyword>
<dbReference type="Proteomes" id="UP000008386">
    <property type="component" value="Chromosome"/>
</dbReference>
<dbReference type="STRING" id="529709.PYCH_03750"/>
<protein>
    <submittedName>
        <fullName evidence="1">Uncharacterized protein</fullName>
    </submittedName>
</protein>
<dbReference type="eggNOG" id="arCOG05769">
    <property type="taxonomic scope" value="Archaea"/>
</dbReference>
<sequence length="82" mass="9402">MLFKKKGVFTVEDALKVIEIASRENASEIIVMAEKVTEEAKRRLWDYQKGVMLMADLIGEERSVRVEILEGYVSDRVKGIEL</sequence>
<accession>F8AH08</accession>
<dbReference type="HOGENOM" id="CLU_2534861_0_0_2"/>
<reference evidence="1 2" key="1">
    <citation type="journal article" date="2011" name="J. Bacteriol.">
        <title>Complete genome sequence of the obligate piezophilic hyperthermophilic archaeon Pyrococcus yayanosii CH1.</title>
        <authorList>
            <person name="Jun X."/>
            <person name="Lupeng L."/>
            <person name="Minjuan X."/>
            <person name="Oger P."/>
            <person name="Fengping W."/>
            <person name="Jebbar M."/>
            <person name="Xiang X."/>
        </authorList>
    </citation>
    <scope>NUCLEOTIDE SEQUENCE [LARGE SCALE GENOMIC DNA]</scope>
    <source>
        <strain evidence="2">CH1 / JCM 16557</strain>
    </source>
</reference>
<dbReference type="AlphaFoldDB" id="F8AH08"/>
<dbReference type="EMBL" id="CP002779">
    <property type="protein sequence ID" value="AEH24066.1"/>
    <property type="molecule type" value="Genomic_DNA"/>
</dbReference>
<dbReference type="OrthoDB" id="84876at2157"/>
<organism evidence="1 2">
    <name type="scientific">Pyrococcus yayanosii (strain CH1 / JCM 16557)</name>
    <dbReference type="NCBI Taxonomy" id="529709"/>
    <lineage>
        <taxon>Archaea</taxon>
        <taxon>Methanobacteriati</taxon>
        <taxon>Methanobacteriota</taxon>
        <taxon>Thermococci</taxon>
        <taxon>Thermococcales</taxon>
        <taxon>Thermococcaceae</taxon>
        <taxon>Pyrococcus</taxon>
    </lineage>
</organism>
<proteinExistence type="predicted"/>
<dbReference type="RefSeq" id="WP_013905123.1">
    <property type="nucleotide sequence ID" value="NC_015680.1"/>
</dbReference>
<evidence type="ECO:0000313" key="1">
    <source>
        <dbReference type="EMBL" id="AEH24066.1"/>
    </source>
</evidence>
<name>F8AH08_PYRYC</name>
<dbReference type="GeneID" id="10836951"/>
<dbReference type="KEGG" id="pya:PYCH_03750"/>